<reference evidence="3" key="3">
    <citation type="submission" date="2025-09" db="UniProtKB">
        <authorList>
            <consortium name="Ensembl"/>
        </authorList>
    </citation>
    <scope>IDENTIFICATION</scope>
</reference>
<feature type="transmembrane region" description="Helical" evidence="1">
    <location>
        <begin position="37"/>
        <end position="64"/>
    </location>
</feature>
<evidence type="ECO:0008006" key="5">
    <source>
        <dbReference type="Google" id="ProtNLM"/>
    </source>
</evidence>
<evidence type="ECO:0000313" key="3">
    <source>
        <dbReference type="Ensembl" id="ENSOMYP00000050265.2"/>
    </source>
</evidence>
<evidence type="ECO:0000256" key="1">
    <source>
        <dbReference type="SAM" id="Phobius"/>
    </source>
</evidence>
<evidence type="ECO:0000256" key="2">
    <source>
        <dbReference type="SAM" id="SignalP"/>
    </source>
</evidence>
<dbReference type="Proteomes" id="UP000694395">
    <property type="component" value="Chromosome 7"/>
</dbReference>
<feature type="signal peptide" evidence="2">
    <location>
        <begin position="1"/>
        <end position="17"/>
    </location>
</feature>
<keyword evidence="1" id="KW-1133">Transmembrane helix</keyword>
<evidence type="ECO:0000313" key="4">
    <source>
        <dbReference type="Proteomes" id="UP000694395"/>
    </source>
</evidence>
<proteinExistence type="predicted"/>
<keyword evidence="4" id="KW-1185">Reference proteome</keyword>
<keyword evidence="1" id="KW-0472">Membrane</keyword>
<reference evidence="3" key="2">
    <citation type="submission" date="2025-08" db="UniProtKB">
        <authorList>
            <consortium name="Ensembl"/>
        </authorList>
    </citation>
    <scope>IDENTIFICATION</scope>
</reference>
<accession>A0A8C7RDW1</accession>
<reference evidence="3" key="1">
    <citation type="submission" date="2020-07" db="EMBL/GenBank/DDBJ databases">
        <title>A long reads based de novo assembly of the rainbow trout Arlee double haploid line genome.</title>
        <authorList>
            <person name="Gao G."/>
            <person name="Palti Y."/>
        </authorList>
    </citation>
    <scope>NUCLEOTIDE SEQUENCE [LARGE SCALE GENOMIC DNA]</scope>
</reference>
<sequence>MLPTTLSLLSFCSLTHGYMSDTNRLYAISIYFESLPYKLIALVCVCVCVCKVWVCVCLSVCVVLGM</sequence>
<feature type="chain" id="PRO_5035430925" description="Secreted protein" evidence="2">
    <location>
        <begin position="18"/>
        <end position="66"/>
    </location>
</feature>
<organism evidence="3 4">
    <name type="scientific">Oncorhynchus mykiss</name>
    <name type="common">Rainbow trout</name>
    <name type="synonym">Salmo gairdneri</name>
    <dbReference type="NCBI Taxonomy" id="8022"/>
    <lineage>
        <taxon>Eukaryota</taxon>
        <taxon>Metazoa</taxon>
        <taxon>Chordata</taxon>
        <taxon>Craniata</taxon>
        <taxon>Vertebrata</taxon>
        <taxon>Euteleostomi</taxon>
        <taxon>Actinopterygii</taxon>
        <taxon>Neopterygii</taxon>
        <taxon>Teleostei</taxon>
        <taxon>Protacanthopterygii</taxon>
        <taxon>Salmoniformes</taxon>
        <taxon>Salmonidae</taxon>
        <taxon>Salmoninae</taxon>
        <taxon>Oncorhynchus</taxon>
    </lineage>
</organism>
<dbReference type="Ensembl" id="ENSOMYT00000054617.2">
    <property type="protein sequence ID" value="ENSOMYP00000050265.2"/>
    <property type="gene ID" value="ENSOMYG00000022828.2"/>
</dbReference>
<protein>
    <recommendedName>
        <fullName evidence="5">Secreted protein</fullName>
    </recommendedName>
</protein>
<dbReference type="GeneTree" id="ENSGT01010000229889"/>
<keyword evidence="1" id="KW-0812">Transmembrane</keyword>
<dbReference type="AlphaFoldDB" id="A0A8C7RDW1"/>
<keyword evidence="2" id="KW-0732">Signal</keyword>
<name>A0A8C7RDW1_ONCMY</name>